<proteinExistence type="predicted"/>
<reference evidence="1" key="1">
    <citation type="submission" date="2021-12" db="EMBL/GenBank/DDBJ databases">
        <title>taxonomy of Moraxella sp. ZY201224.</title>
        <authorList>
            <person name="Li F."/>
        </authorList>
    </citation>
    <scope>NUCLEOTIDE SEQUENCE</scope>
    <source>
        <strain evidence="1">ZY201224</strain>
    </source>
</reference>
<protein>
    <submittedName>
        <fullName evidence="1">Uncharacterized protein</fullName>
    </submittedName>
</protein>
<evidence type="ECO:0000313" key="1">
    <source>
        <dbReference type="EMBL" id="UXZ04387.1"/>
    </source>
</evidence>
<keyword evidence="2" id="KW-1185">Reference proteome</keyword>
<dbReference type="Proteomes" id="UP001063782">
    <property type="component" value="Chromosome"/>
</dbReference>
<name>A0ABY6F2S4_9GAMM</name>
<organism evidence="1 2">
    <name type="scientific">Moraxella nasicaprae</name>
    <dbReference type="NCBI Taxonomy" id="2904122"/>
    <lineage>
        <taxon>Bacteria</taxon>
        <taxon>Pseudomonadati</taxon>
        <taxon>Pseudomonadota</taxon>
        <taxon>Gammaproteobacteria</taxon>
        <taxon>Moraxellales</taxon>
        <taxon>Moraxellaceae</taxon>
        <taxon>Moraxella</taxon>
    </lineage>
</organism>
<dbReference type="RefSeq" id="WP_263075874.1">
    <property type="nucleotide sequence ID" value="NZ_CP089977.1"/>
</dbReference>
<accession>A0ABY6F2S4</accession>
<gene>
    <name evidence="1" type="ORF">LU297_07285</name>
</gene>
<sequence>MINIQSNIEDWFYAKNLRFAIRDKLDILSIVFSCVEYIISHYDTNHNINENGNVLCIKEFSDFIRIFIKENSKIYSICMPFKVKKDKNQDNKLEVLYQNKNLNIIINNQILSLLKSLFKKEDPIFLKREILNMYEEIYIALTDFSIDTYNVYDIYELINYVLVFEYGYIRYDYDIKNENCKVHPLHHFDLSYCNYATYKFGLNKNISLDKFIDIFDSETDQLYINL</sequence>
<evidence type="ECO:0000313" key="2">
    <source>
        <dbReference type="Proteomes" id="UP001063782"/>
    </source>
</evidence>
<dbReference type="EMBL" id="CP089977">
    <property type="protein sequence ID" value="UXZ04387.1"/>
    <property type="molecule type" value="Genomic_DNA"/>
</dbReference>